<organism evidence="10 11">
    <name type="scientific">Drosophila mojavensis</name>
    <name type="common">Fruit fly</name>
    <dbReference type="NCBI Taxonomy" id="7230"/>
    <lineage>
        <taxon>Eukaryota</taxon>
        <taxon>Metazoa</taxon>
        <taxon>Ecdysozoa</taxon>
        <taxon>Arthropoda</taxon>
        <taxon>Hexapoda</taxon>
        <taxon>Insecta</taxon>
        <taxon>Pterygota</taxon>
        <taxon>Neoptera</taxon>
        <taxon>Endopterygota</taxon>
        <taxon>Diptera</taxon>
        <taxon>Brachycera</taxon>
        <taxon>Muscomorpha</taxon>
        <taxon>Ephydroidea</taxon>
        <taxon>Drosophilidae</taxon>
        <taxon>Drosophila</taxon>
    </lineage>
</organism>
<feature type="chain" id="PRO_5006386909" evidence="9">
    <location>
        <begin position="18"/>
        <end position="509"/>
    </location>
</feature>
<dbReference type="InterPro" id="IPR036396">
    <property type="entry name" value="Cyt_P450_sf"/>
</dbReference>
<dbReference type="Proteomes" id="UP000009192">
    <property type="component" value="Unassembled WGS sequence"/>
</dbReference>
<evidence type="ECO:0000256" key="6">
    <source>
        <dbReference type="ARBA" id="ARBA00023004"/>
    </source>
</evidence>
<dbReference type="FunCoup" id="A0A0Q9WMI9">
    <property type="interactions" value="5"/>
</dbReference>
<keyword evidence="9" id="KW-0732">Signal</keyword>
<evidence type="ECO:0000256" key="7">
    <source>
        <dbReference type="ARBA" id="ARBA00023033"/>
    </source>
</evidence>
<keyword evidence="11" id="KW-1185">Reference proteome</keyword>
<evidence type="ECO:0000313" key="11">
    <source>
        <dbReference type="Proteomes" id="UP000009192"/>
    </source>
</evidence>
<dbReference type="PRINTS" id="PR00385">
    <property type="entry name" value="P450"/>
</dbReference>
<evidence type="ECO:0000256" key="2">
    <source>
        <dbReference type="ARBA" id="ARBA00010617"/>
    </source>
</evidence>
<dbReference type="GO" id="GO:0020037">
    <property type="term" value="F:heme binding"/>
    <property type="evidence" value="ECO:0007669"/>
    <property type="project" value="InterPro"/>
</dbReference>
<dbReference type="SUPFAM" id="SSF48264">
    <property type="entry name" value="Cytochrome P450"/>
    <property type="match status" value="1"/>
</dbReference>
<dbReference type="EMBL" id="CH933810">
    <property type="protein sequence ID" value="KRF93767.1"/>
    <property type="molecule type" value="Genomic_DNA"/>
</dbReference>
<comment type="similarity">
    <text evidence="2">Belongs to the cytochrome P450 family.</text>
</comment>
<evidence type="ECO:0000256" key="3">
    <source>
        <dbReference type="ARBA" id="ARBA00022617"/>
    </source>
</evidence>
<dbReference type="OrthoDB" id="1470350at2759"/>
<name>A0A0Q9WMI9_DROMO</name>
<evidence type="ECO:0000313" key="10">
    <source>
        <dbReference type="EMBL" id="KRF93767.1"/>
    </source>
</evidence>
<dbReference type="Gene3D" id="1.10.630.10">
    <property type="entry name" value="Cytochrome P450"/>
    <property type="match status" value="1"/>
</dbReference>
<dbReference type="GO" id="GO:0005506">
    <property type="term" value="F:iron ion binding"/>
    <property type="evidence" value="ECO:0007669"/>
    <property type="project" value="InterPro"/>
</dbReference>
<dbReference type="GO" id="GO:0016705">
    <property type="term" value="F:oxidoreductase activity, acting on paired donors, with incorporation or reduction of molecular oxygen"/>
    <property type="evidence" value="ECO:0007669"/>
    <property type="project" value="InterPro"/>
</dbReference>
<keyword evidence="6 8" id="KW-0408">Iron</keyword>
<evidence type="ECO:0000256" key="5">
    <source>
        <dbReference type="ARBA" id="ARBA00023002"/>
    </source>
</evidence>
<dbReference type="EC" id="1.14.-.-" evidence="10"/>
<keyword evidence="4 8" id="KW-0479">Metal-binding</keyword>
<dbReference type="InterPro" id="IPR050196">
    <property type="entry name" value="Cytochrome_P450_Monoox"/>
</dbReference>
<dbReference type="Pfam" id="PF00067">
    <property type="entry name" value="p450"/>
    <property type="match status" value="2"/>
</dbReference>
<dbReference type="InterPro" id="IPR001128">
    <property type="entry name" value="Cyt_P450"/>
</dbReference>
<proteinExistence type="inferred from homology"/>
<dbReference type="PANTHER" id="PTHR24291">
    <property type="entry name" value="CYTOCHROME P450 FAMILY 4"/>
    <property type="match status" value="1"/>
</dbReference>
<keyword evidence="7" id="KW-0503">Monooxygenase</keyword>
<gene>
    <name evidence="10" type="primary">Dmoj\GI15284</name>
    <name evidence="10" type="ORF">Dmoj_GI15284</name>
</gene>
<dbReference type="InParanoid" id="A0A0Q9WMI9"/>
<keyword evidence="5 10" id="KW-0560">Oxidoreductase</keyword>
<dbReference type="GO" id="GO:0004497">
    <property type="term" value="F:monooxygenase activity"/>
    <property type="evidence" value="ECO:0007669"/>
    <property type="project" value="UniProtKB-KW"/>
</dbReference>
<evidence type="ECO:0000256" key="1">
    <source>
        <dbReference type="ARBA" id="ARBA00001971"/>
    </source>
</evidence>
<keyword evidence="3 8" id="KW-0349">Heme</keyword>
<protein>
    <submittedName>
        <fullName evidence="10">Uncharacterized protein, isoform B</fullName>
        <ecNumber evidence="10">1.14.-.-</ecNumber>
    </submittedName>
</protein>
<evidence type="ECO:0000256" key="9">
    <source>
        <dbReference type="SAM" id="SignalP"/>
    </source>
</evidence>
<comment type="cofactor">
    <cofactor evidence="1 8">
        <name>heme</name>
        <dbReference type="ChEBI" id="CHEBI:30413"/>
    </cofactor>
</comment>
<evidence type="ECO:0000256" key="4">
    <source>
        <dbReference type="ARBA" id="ARBA00022723"/>
    </source>
</evidence>
<reference evidence="10 11" key="1">
    <citation type="journal article" date="2007" name="Nature">
        <title>Evolution of genes and genomes on the Drosophila phylogeny.</title>
        <authorList>
            <consortium name="Drosophila 12 Genomes Consortium"/>
            <person name="Clark A.G."/>
            <person name="Eisen M.B."/>
            <person name="Smith D.R."/>
            <person name="Bergman C.M."/>
            <person name="Oliver B."/>
            <person name="Markow T.A."/>
            <person name="Kaufman T.C."/>
            <person name="Kellis M."/>
            <person name="Gelbart W."/>
            <person name="Iyer V.N."/>
            <person name="Pollard D.A."/>
            <person name="Sackton T.B."/>
            <person name="Larracuente A.M."/>
            <person name="Singh N.D."/>
            <person name="Abad J.P."/>
            <person name="Abt D.N."/>
            <person name="Adryan B."/>
            <person name="Aguade M."/>
            <person name="Akashi H."/>
            <person name="Anderson W.W."/>
            <person name="Aquadro C.F."/>
            <person name="Ardell D.H."/>
            <person name="Arguello R."/>
            <person name="Artieri C.G."/>
            <person name="Barbash D.A."/>
            <person name="Barker D."/>
            <person name="Barsanti P."/>
            <person name="Batterham P."/>
            <person name="Batzoglou S."/>
            <person name="Begun D."/>
            <person name="Bhutkar A."/>
            <person name="Blanco E."/>
            <person name="Bosak S.A."/>
            <person name="Bradley R.K."/>
            <person name="Brand A.D."/>
            <person name="Brent M.R."/>
            <person name="Brooks A.N."/>
            <person name="Brown R.H."/>
            <person name="Butlin R.K."/>
            <person name="Caggese C."/>
            <person name="Calvi B.R."/>
            <person name="Bernardo de Carvalho A."/>
            <person name="Caspi A."/>
            <person name="Castrezana S."/>
            <person name="Celniker S.E."/>
            <person name="Chang J.L."/>
            <person name="Chapple C."/>
            <person name="Chatterji S."/>
            <person name="Chinwalla A."/>
            <person name="Civetta A."/>
            <person name="Clifton S.W."/>
            <person name="Comeron J.M."/>
            <person name="Costello J.C."/>
            <person name="Coyne J.A."/>
            <person name="Daub J."/>
            <person name="David R.G."/>
            <person name="Delcher A.L."/>
            <person name="Delehaunty K."/>
            <person name="Do C.B."/>
            <person name="Ebling H."/>
            <person name="Edwards K."/>
            <person name="Eickbush T."/>
            <person name="Evans J.D."/>
            <person name="Filipski A."/>
            <person name="Findeiss S."/>
            <person name="Freyhult E."/>
            <person name="Fulton L."/>
            <person name="Fulton R."/>
            <person name="Garcia A.C."/>
            <person name="Gardiner A."/>
            <person name="Garfield D.A."/>
            <person name="Garvin B.E."/>
            <person name="Gibson G."/>
            <person name="Gilbert D."/>
            <person name="Gnerre S."/>
            <person name="Godfrey J."/>
            <person name="Good R."/>
            <person name="Gotea V."/>
            <person name="Gravely B."/>
            <person name="Greenberg A.J."/>
            <person name="Griffiths-Jones S."/>
            <person name="Gross S."/>
            <person name="Guigo R."/>
            <person name="Gustafson E.A."/>
            <person name="Haerty W."/>
            <person name="Hahn M.W."/>
            <person name="Halligan D.L."/>
            <person name="Halpern A.L."/>
            <person name="Halter G.M."/>
            <person name="Han M.V."/>
            <person name="Heger A."/>
            <person name="Hillier L."/>
            <person name="Hinrichs A.S."/>
            <person name="Holmes I."/>
            <person name="Hoskins R.A."/>
            <person name="Hubisz M.J."/>
            <person name="Hultmark D."/>
            <person name="Huntley M.A."/>
            <person name="Jaffe D.B."/>
            <person name="Jagadeeshan S."/>
            <person name="Jeck W.R."/>
            <person name="Johnson J."/>
            <person name="Jones C.D."/>
            <person name="Jordan W.C."/>
            <person name="Karpen G.H."/>
            <person name="Kataoka E."/>
            <person name="Keightley P.D."/>
            <person name="Kheradpour P."/>
            <person name="Kirkness E.F."/>
            <person name="Koerich L.B."/>
            <person name="Kristiansen K."/>
            <person name="Kudrna D."/>
            <person name="Kulathinal R.J."/>
            <person name="Kumar S."/>
            <person name="Kwok R."/>
            <person name="Lander E."/>
            <person name="Langley C.H."/>
            <person name="Lapoint R."/>
            <person name="Lazzaro B.P."/>
            <person name="Lee S.J."/>
            <person name="Levesque L."/>
            <person name="Li R."/>
            <person name="Lin C.F."/>
            <person name="Lin M.F."/>
            <person name="Lindblad-Toh K."/>
            <person name="Llopart A."/>
            <person name="Long M."/>
            <person name="Low L."/>
            <person name="Lozovsky E."/>
            <person name="Lu J."/>
            <person name="Luo M."/>
            <person name="Machado C.A."/>
            <person name="Makalowski W."/>
            <person name="Marzo M."/>
            <person name="Matsuda M."/>
            <person name="Matzkin L."/>
            <person name="McAllister B."/>
            <person name="McBride C.S."/>
            <person name="McKernan B."/>
            <person name="McKernan K."/>
            <person name="Mendez-Lago M."/>
            <person name="Minx P."/>
            <person name="Mollenhauer M.U."/>
            <person name="Montooth K."/>
            <person name="Mount S.M."/>
            <person name="Mu X."/>
            <person name="Myers E."/>
            <person name="Negre B."/>
            <person name="Newfeld S."/>
            <person name="Nielsen R."/>
            <person name="Noor M.A."/>
            <person name="O'Grady P."/>
            <person name="Pachter L."/>
            <person name="Papaceit M."/>
            <person name="Parisi M.J."/>
            <person name="Parisi M."/>
            <person name="Parts L."/>
            <person name="Pedersen J.S."/>
            <person name="Pesole G."/>
            <person name="Phillippy A.M."/>
            <person name="Ponting C.P."/>
            <person name="Pop M."/>
            <person name="Porcelli D."/>
            <person name="Powell J.R."/>
            <person name="Prohaska S."/>
            <person name="Pruitt K."/>
            <person name="Puig M."/>
            <person name="Quesneville H."/>
            <person name="Ram K.R."/>
            <person name="Rand D."/>
            <person name="Rasmussen M.D."/>
            <person name="Reed L.K."/>
            <person name="Reenan R."/>
            <person name="Reily A."/>
            <person name="Remington K.A."/>
            <person name="Rieger T.T."/>
            <person name="Ritchie M.G."/>
            <person name="Robin C."/>
            <person name="Rogers Y.H."/>
            <person name="Rohde C."/>
            <person name="Rozas J."/>
            <person name="Rubenfield M.J."/>
            <person name="Ruiz A."/>
            <person name="Russo S."/>
            <person name="Salzberg S.L."/>
            <person name="Sanchez-Gracia A."/>
            <person name="Saranga D.J."/>
            <person name="Sato H."/>
            <person name="Schaeffer S.W."/>
            <person name="Schatz M.C."/>
            <person name="Schlenke T."/>
            <person name="Schwartz R."/>
            <person name="Segarra C."/>
            <person name="Singh R.S."/>
            <person name="Sirot L."/>
            <person name="Sirota M."/>
            <person name="Sisneros N.B."/>
            <person name="Smith C.D."/>
            <person name="Smith T.F."/>
            <person name="Spieth J."/>
            <person name="Stage D.E."/>
            <person name="Stark A."/>
            <person name="Stephan W."/>
            <person name="Strausberg R.L."/>
            <person name="Strempel S."/>
            <person name="Sturgill D."/>
            <person name="Sutton G."/>
            <person name="Sutton G.G."/>
            <person name="Tao W."/>
            <person name="Teichmann S."/>
            <person name="Tobari Y.N."/>
            <person name="Tomimura Y."/>
            <person name="Tsolas J.M."/>
            <person name="Valente V.L."/>
            <person name="Venter E."/>
            <person name="Venter J.C."/>
            <person name="Vicario S."/>
            <person name="Vieira F.G."/>
            <person name="Vilella A.J."/>
            <person name="Villasante A."/>
            <person name="Walenz B."/>
            <person name="Wang J."/>
            <person name="Wasserman M."/>
            <person name="Watts T."/>
            <person name="Wilson D."/>
            <person name="Wilson R.K."/>
            <person name="Wing R.A."/>
            <person name="Wolfner M.F."/>
            <person name="Wong A."/>
            <person name="Wong G.K."/>
            <person name="Wu C.I."/>
            <person name="Wu G."/>
            <person name="Yamamoto D."/>
            <person name="Yang H.P."/>
            <person name="Yang S.P."/>
            <person name="Yorke J.A."/>
            <person name="Yoshida K."/>
            <person name="Zdobnov E."/>
            <person name="Zhang P."/>
            <person name="Zhang Y."/>
            <person name="Zimin A.V."/>
            <person name="Baldwin J."/>
            <person name="Abdouelleil A."/>
            <person name="Abdulkadir J."/>
            <person name="Abebe A."/>
            <person name="Abera B."/>
            <person name="Abreu J."/>
            <person name="Acer S.C."/>
            <person name="Aftuck L."/>
            <person name="Alexander A."/>
            <person name="An P."/>
            <person name="Anderson E."/>
            <person name="Anderson S."/>
            <person name="Arachi H."/>
            <person name="Azer M."/>
            <person name="Bachantsang P."/>
            <person name="Barry A."/>
            <person name="Bayul T."/>
            <person name="Berlin A."/>
            <person name="Bessette D."/>
            <person name="Bloom T."/>
            <person name="Blye J."/>
            <person name="Boguslavskiy L."/>
            <person name="Bonnet C."/>
            <person name="Boukhgalter B."/>
            <person name="Bourzgui I."/>
            <person name="Brown A."/>
            <person name="Cahill P."/>
            <person name="Channer S."/>
            <person name="Cheshatsang Y."/>
            <person name="Chuda L."/>
            <person name="Citroen M."/>
            <person name="Collymore A."/>
            <person name="Cooke P."/>
            <person name="Costello M."/>
            <person name="D'Aco K."/>
            <person name="Daza R."/>
            <person name="De Haan G."/>
            <person name="DeGray S."/>
            <person name="DeMaso C."/>
            <person name="Dhargay N."/>
            <person name="Dooley K."/>
            <person name="Dooley E."/>
            <person name="Doricent M."/>
            <person name="Dorje P."/>
            <person name="Dorjee K."/>
            <person name="Dupes A."/>
            <person name="Elong R."/>
            <person name="Falk J."/>
            <person name="Farina A."/>
            <person name="Faro S."/>
            <person name="Ferguson D."/>
            <person name="Fisher S."/>
            <person name="Foley C.D."/>
            <person name="Franke A."/>
            <person name="Friedrich D."/>
            <person name="Gadbois L."/>
            <person name="Gearin G."/>
            <person name="Gearin C.R."/>
            <person name="Giannoukos G."/>
            <person name="Goode T."/>
            <person name="Graham J."/>
            <person name="Grandbois E."/>
            <person name="Grewal S."/>
            <person name="Gyaltsen K."/>
            <person name="Hafez N."/>
            <person name="Hagos B."/>
            <person name="Hall J."/>
            <person name="Henson C."/>
            <person name="Hollinger A."/>
            <person name="Honan T."/>
            <person name="Huard M.D."/>
            <person name="Hughes L."/>
            <person name="Hurhula B."/>
            <person name="Husby M.E."/>
            <person name="Kamat A."/>
            <person name="Kanga B."/>
            <person name="Kashin S."/>
            <person name="Khazanovich D."/>
            <person name="Kisner P."/>
            <person name="Lance K."/>
            <person name="Lara M."/>
            <person name="Lee W."/>
            <person name="Lennon N."/>
            <person name="Letendre F."/>
            <person name="LeVine R."/>
            <person name="Lipovsky A."/>
            <person name="Liu X."/>
            <person name="Liu J."/>
            <person name="Liu S."/>
            <person name="Lokyitsang T."/>
            <person name="Lokyitsang Y."/>
            <person name="Lubonja R."/>
            <person name="Lui A."/>
            <person name="MacDonald P."/>
            <person name="Magnisalis V."/>
            <person name="Maru K."/>
            <person name="Matthews C."/>
            <person name="McCusker W."/>
            <person name="McDonough S."/>
            <person name="Mehta T."/>
            <person name="Meldrim J."/>
            <person name="Meneus L."/>
            <person name="Mihai O."/>
            <person name="Mihalev A."/>
            <person name="Mihova T."/>
            <person name="Mittelman R."/>
            <person name="Mlenga V."/>
            <person name="Montmayeur A."/>
            <person name="Mulrain L."/>
            <person name="Navidi A."/>
            <person name="Naylor J."/>
            <person name="Negash T."/>
            <person name="Nguyen T."/>
            <person name="Nguyen N."/>
            <person name="Nicol R."/>
            <person name="Norbu C."/>
            <person name="Norbu N."/>
            <person name="Novod N."/>
            <person name="O'Neill B."/>
            <person name="Osman S."/>
            <person name="Markiewicz E."/>
            <person name="Oyono O.L."/>
            <person name="Patti C."/>
            <person name="Phunkhang P."/>
            <person name="Pierre F."/>
            <person name="Priest M."/>
            <person name="Raghuraman S."/>
            <person name="Rege F."/>
            <person name="Reyes R."/>
            <person name="Rise C."/>
            <person name="Rogov P."/>
            <person name="Ross K."/>
            <person name="Ryan E."/>
            <person name="Settipalli S."/>
            <person name="Shea T."/>
            <person name="Sherpa N."/>
            <person name="Shi L."/>
            <person name="Shih D."/>
            <person name="Sparrow T."/>
            <person name="Spaulding J."/>
            <person name="Stalker J."/>
            <person name="Stange-Thomann N."/>
            <person name="Stavropoulos S."/>
            <person name="Stone C."/>
            <person name="Strader C."/>
            <person name="Tesfaye S."/>
            <person name="Thomson T."/>
            <person name="Thoulutsang Y."/>
            <person name="Thoulutsang D."/>
            <person name="Topham K."/>
            <person name="Topping I."/>
            <person name="Tsamla T."/>
            <person name="Vassiliev H."/>
            <person name="Vo A."/>
            <person name="Wangchuk T."/>
            <person name="Wangdi T."/>
            <person name="Weiand M."/>
            <person name="Wilkinson J."/>
            <person name="Wilson A."/>
            <person name="Yadav S."/>
            <person name="Young G."/>
            <person name="Yu Q."/>
            <person name="Zembek L."/>
            <person name="Zhong D."/>
            <person name="Zimmer A."/>
            <person name="Zwirko Z."/>
            <person name="Jaffe D.B."/>
            <person name="Alvarez P."/>
            <person name="Brockman W."/>
            <person name="Butler J."/>
            <person name="Chin C."/>
            <person name="Gnerre S."/>
            <person name="Grabherr M."/>
            <person name="Kleber M."/>
            <person name="Mauceli E."/>
            <person name="MacCallum I."/>
        </authorList>
    </citation>
    <scope>NUCLEOTIDE SEQUENCE [LARGE SCALE GENOMIC DNA]</scope>
    <source>
        <strain evidence="11">Tucson 15081-1352.22</strain>
    </source>
</reference>
<feature type="binding site" description="axial binding residue" evidence="8">
    <location>
        <position position="453"/>
    </location>
    <ligand>
        <name>heme</name>
        <dbReference type="ChEBI" id="CHEBI:30413"/>
    </ligand>
    <ligandPart>
        <name>Fe</name>
        <dbReference type="ChEBI" id="CHEBI:18248"/>
    </ligandPart>
</feature>
<feature type="signal peptide" evidence="9">
    <location>
        <begin position="1"/>
        <end position="17"/>
    </location>
</feature>
<accession>A0A0Q9WMI9</accession>
<sequence length="509" mass="58405">MPLSTLLLGLFVCLCLGLWHLRQRLQLGCSLPGPWALPGLGNAQMIGKLKPEFIFLVFTELRERFGATYRLWLGPQLWVFLHSAEETRQALHDPTLRKADTFQQLSPLIGNGLLISHGSEWLAQRRLLTPAFQPQLLRRFAPALSKHAERLLYRLQRTGGNAIEVTDYLFACLLDCIVDNSMGFALDTQLVEHSPIVSAFHRSSELLFKRMINPLLTSDFVFKRTRLWRELRVQLQVIHLHMDRIIEQREKQLEAEQQQPEQEKRPRILLDAMLLAGLSRQQIRDEVNTFVFAVSCHCHLPSLSLSFSLSHYLYLDLRQGVDTTTAAMGFVLYALAKQPSVQERLYTELSQLPPDGATSLDALNELDYLDAVLQETLRMYTIVPSTGRQTTRATTIGGRRYCAGVTLWINMYGLAHDASHFTEPYEFRPERWLQAQQPTPFSYIPYSAGPHVCIGRRYSMLLMKLLTVRIVEHFRLELKRPLEPLVLQAQMVLRSRDGIHIRFVPRGAV</sequence>
<dbReference type="PRINTS" id="PR00463">
    <property type="entry name" value="EP450I"/>
</dbReference>
<evidence type="ECO:0000256" key="8">
    <source>
        <dbReference type="PIRSR" id="PIRSR602401-1"/>
    </source>
</evidence>
<dbReference type="PANTHER" id="PTHR24291:SF201">
    <property type="entry name" value="CYTOCHROME P450, FAMILY 4, SUBFAMILY B, POLYPEPTIDE 7"/>
    <property type="match status" value="1"/>
</dbReference>
<dbReference type="AlphaFoldDB" id="A0A0Q9WMI9"/>
<dbReference type="InterPro" id="IPR002401">
    <property type="entry name" value="Cyt_P450_E_grp-I"/>
</dbReference>